<dbReference type="Gene3D" id="3.10.180.10">
    <property type="entry name" value="2,3-Dihydroxybiphenyl 1,2-Dioxygenase, domain 1"/>
    <property type="match status" value="1"/>
</dbReference>
<dbReference type="Pfam" id="PF13669">
    <property type="entry name" value="Glyoxalase_4"/>
    <property type="match status" value="1"/>
</dbReference>
<dbReference type="InterPro" id="IPR037523">
    <property type="entry name" value="VOC_core"/>
</dbReference>
<dbReference type="PROSITE" id="PS51819">
    <property type="entry name" value="VOC"/>
    <property type="match status" value="1"/>
</dbReference>
<dbReference type="SUPFAM" id="SSF54593">
    <property type="entry name" value="Glyoxalase/Bleomycin resistance protein/Dihydroxybiphenyl dioxygenase"/>
    <property type="match status" value="1"/>
</dbReference>
<organism evidence="2 3">
    <name type="scientific">Actinocorallia aurantiaca</name>
    <dbReference type="NCBI Taxonomy" id="46204"/>
    <lineage>
        <taxon>Bacteria</taxon>
        <taxon>Bacillati</taxon>
        <taxon>Actinomycetota</taxon>
        <taxon>Actinomycetes</taxon>
        <taxon>Streptosporangiales</taxon>
        <taxon>Thermomonosporaceae</taxon>
        <taxon>Actinocorallia</taxon>
    </lineage>
</organism>
<evidence type="ECO:0000259" key="1">
    <source>
        <dbReference type="PROSITE" id="PS51819"/>
    </source>
</evidence>
<dbReference type="Proteomes" id="UP001501842">
    <property type="component" value="Unassembled WGS sequence"/>
</dbReference>
<evidence type="ECO:0000313" key="3">
    <source>
        <dbReference type="Proteomes" id="UP001501842"/>
    </source>
</evidence>
<name>A0ABN3UL85_9ACTN</name>
<feature type="domain" description="VOC" evidence="1">
    <location>
        <begin position="13"/>
        <end position="144"/>
    </location>
</feature>
<reference evidence="2 3" key="1">
    <citation type="journal article" date="2019" name="Int. J. Syst. Evol. Microbiol.">
        <title>The Global Catalogue of Microorganisms (GCM) 10K type strain sequencing project: providing services to taxonomists for standard genome sequencing and annotation.</title>
        <authorList>
            <consortium name="The Broad Institute Genomics Platform"/>
            <consortium name="The Broad Institute Genome Sequencing Center for Infectious Disease"/>
            <person name="Wu L."/>
            <person name="Ma J."/>
        </authorList>
    </citation>
    <scope>NUCLEOTIDE SEQUENCE [LARGE SCALE GENOMIC DNA]</scope>
    <source>
        <strain evidence="2 3">JCM 8201</strain>
    </source>
</reference>
<dbReference type="RefSeq" id="WP_344455116.1">
    <property type="nucleotide sequence ID" value="NZ_BAAATZ010000029.1"/>
</dbReference>
<accession>A0ABN3UL85</accession>
<comment type="caution">
    <text evidence="2">The sequence shown here is derived from an EMBL/GenBank/DDBJ whole genome shotgun (WGS) entry which is preliminary data.</text>
</comment>
<dbReference type="EMBL" id="BAAATZ010000029">
    <property type="protein sequence ID" value="GAA2735032.1"/>
    <property type="molecule type" value="Genomic_DNA"/>
</dbReference>
<gene>
    <name evidence="2" type="ORF">GCM10010439_58780</name>
</gene>
<sequence length="154" mass="16387">MNGDERGPLRHSALFHTGVVVDDLASAKEDLGGRLGVTWHAGGADVRLITDDGARTVRTAYALSREGPHHVELCQSVEGTLWTATAQGGAHHLGYWVDDVAAASEALERLGSHRIASIAATDDAPPFCAYHRTGDGLFVEIVALAFRPLLLPVK</sequence>
<keyword evidence="3" id="KW-1185">Reference proteome</keyword>
<dbReference type="InterPro" id="IPR029068">
    <property type="entry name" value="Glyas_Bleomycin-R_OHBP_Dase"/>
</dbReference>
<proteinExistence type="predicted"/>
<evidence type="ECO:0000313" key="2">
    <source>
        <dbReference type="EMBL" id="GAA2735032.1"/>
    </source>
</evidence>
<protein>
    <submittedName>
        <fullName evidence="2">VOC family protein</fullName>
    </submittedName>
</protein>